<proteinExistence type="predicted"/>
<accession>A0ABU8DU03</accession>
<protein>
    <submittedName>
        <fullName evidence="2">Uncharacterized protein</fullName>
    </submittedName>
</protein>
<sequence length="230" mass="24642">MIDVRVSDLLDGPRGRRVCLALAFGGQGWSWPSRPRADQWSALATAMGSVRDHWVSADLVEDEVGWPAARTWPVQVRPGARVLEIRGAIDWTALVARHPLDVTASCRHDWFRCTGRVGDWLLPDWGSVAAEVDAVHVPVGAWLALAGRPLDVTGTRAATVLTGWDPDTTWWLTDVVESGDPTDWVRTGGGPARPVALGLSRSGAAAPRTGRGSGQTSDAAYLPAQAAARK</sequence>
<dbReference type="RefSeq" id="WP_336403431.1">
    <property type="nucleotide sequence ID" value="NZ_JBAPLU010000004.1"/>
</dbReference>
<dbReference type="Proteomes" id="UP001361570">
    <property type="component" value="Unassembled WGS sequence"/>
</dbReference>
<organism evidence="2 3">
    <name type="scientific">Klenkia sesuvii</name>
    <dbReference type="NCBI Taxonomy" id="3103137"/>
    <lineage>
        <taxon>Bacteria</taxon>
        <taxon>Bacillati</taxon>
        <taxon>Actinomycetota</taxon>
        <taxon>Actinomycetes</taxon>
        <taxon>Geodermatophilales</taxon>
        <taxon>Geodermatophilaceae</taxon>
        <taxon>Klenkia</taxon>
    </lineage>
</organism>
<gene>
    <name evidence="2" type="ORF">TEK04_06120</name>
</gene>
<dbReference type="EMBL" id="JBAPLU010000004">
    <property type="protein sequence ID" value="MEI4271293.1"/>
    <property type="molecule type" value="Genomic_DNA"/>
</dbReference>
<feature type="region of interest" description="Disordered" evidence="1">
    <location>
        <begin position="182"/>
        <end position="230"/>
    </location>
</feature>
<keyword evidence="3" id="KW-1185">Reference proteome</keyword>
<comment type="caution">
    <text evidence="2">The sequence shown here is derived from an EMBL/GenBank/DDBJ whole genome shotgun (WGS) entry which is preliminary data.</text>
</comment>
<evidence type="ECO:0000313" key="3">
    <source>
        <dbReference type="Proteomes" id="UP001361570"/>
    </source>
</evidence>
<evidence type="ECO:0000256" key="1">
    <source>
        <dbReference type="SAM" id="MobiDB-lite"/>
    </source>
</evidence>
<reference evidence="2 3" key="1">
    <citation type="submission" date="2024-03" db="EMBL/GenBank/DDBJ databases">
        <title>Draft genome sequence of Klenkia sp. LSe6-5.</title>
        <authorList>
            <person name="Duangmal K."/>
            <person name="Chantavorakit T."/>
        </authorList>
    </citation>
    <scope>NUCLEOTIDE SEQUENCE [LARGE SCALE GENOMIC DNA]</scope>
    <source>
        <strain evidence="2 3">LSe6-5</strain>
    </source>
</reference>
<name>A0ABU8DU03_9ACTN</name>
<evidence type="ECO:0000313" key="2">
    <source>
        <dbReference type="EMBL" id="MEI4271293.1"/>
    </source>
</evidence>